<feature type="non-terminal residue" evidence="2">
    <location>
        <position position="1"/>
    </location>
</feature>
<evidence type="ECO:0000256" key="1">
    <source>
        <dbReference type="ARBA" id="ARBA00024204"/>
    </source>
</evidence>
<dbReference type="Proteomes" id="UP000095038">
    <property type="component" value="Unassembled WGS sequence"/>
</dbReference>
<evidence type="ECO:0000313" key="2">
    <source>
        <dbReference type="EMBL" id="ODV63852.1"/>
    </source>
</evidence>
<dbReference type="RefSeq" id="XP_020050159.1">
    <property type="nucleotide sequence ID" value="XM_020189682.1"/>
</dbReference>
<proteinExistence type="inferred from homology"/>
<name>A0A1D2VQG7_9ASCO</name>
<dbReference type="InterPro" id="IPR019171">
    <property type="entry name" value="MIX23"/>
</dbReference>
<feature type="non-terminal residue" evidence="2">
    <location>
        <position position="153"/>
    </location>
</feature>
<dbReference type="AlphaFoldDB" id="A0A1D2VQG7"/>
<dbReference type="OrthoDB" id="5593818at2759"/>
<dbReference type="EMBL" id="KV454475">
    <property type="protein sequence ID" value="ODV63852.1"/>
    <property type="molecule type" value="Genomic_DNA"/>
</dbReference>
<comment type="similarity">
    <text evidence="1">Belongs to the MIX23 family.</text>
</comment>
<dbReference type="PANTHER" id="PTHR31905:SF2">
    <property type="entry name" value="PROTEIN MIX23"/>
    <property type="match status" value="1"/>
</dbReference>
<protein>
    <submittedName>
        <fullName evidence="2">Uncharacterized protein</fullName>
    </submittedName>
</protein>
<reference evidence="3" key="1">
    <citation type="submission" date="2016-05" db="EMBL/GenBank/DDBJ databases">
        <title>Comparative genomics of biotechnologically important yeasts.</title>
        <authorList>
            <consortium name="DOE Joint Genome Institute"/>
            <person name="Riley R."/>
            <person name="Haridas S."/>
            <person name="Wolfe K.H."/>
            <person name="Lopes M.R."/>
            <person name="Hittinger C.T."/>
            <person name="Goker M."/>
            <person name="Salamov A."/>
            <person name="Wisecaver J."/>
            <person name="Long T.M."/>
            <person name="Aerts A.L."/>
            <person name="Barry K."/>
            <person name="Choi C."/>
            <person name="Clum A."/>
            <person name="Coughlan A.Y."/>
            <person name="Deshpande S."/>
            <person name="Douglass A.P."/>
            <person name="Hanson S.J."/>
            <person name="Klenk H.-P."/>
            <person name="Labutti K."/>
            <person name="Lapidus A."/>
            <person name="Lindquist E."/>
            <person name="Lipzen A."/>
            <person name="Meier-Kolthoff J.P."/>
            <person name="Ohm R.A."/>
            <person name="Otillar R.P."/>
            <person name="Pangilinan J."/>
            <person name="Peng Y."/>
            <person name="Rokas A."/>
            <person name="Rosa C.A."/>
            <person name="Scheuner C."/>
            <person name="Sibirny A.A."/>
            <person name="Slot J.C."/>
            <person name="Stielow J.B."/>
            <person name="Sun H."/>
            <person name="Kurtzman C.P."/>
            <person name="Blackwell M."/>
            <person name="Grigoriev I.V."/>
            <person name="Jeffries T.W."/>
        </authorList>
    </citation>
    <scope>NUCLEOTIDE SEQUENCE [LARGE SCALE GENOMIC DNA]</scope>
    <source>
        <strain evidence="3">DSM 1968</strain>
    </source>
</reference>
<keyword evidence="3" id="KW-1185">Reference proteome</keyword>
<dbReference type="GeneID" id="30963318"/>
<dbReference type="PANTHER" id="PTHR31905">
    <property type="entry name" value="COILED-COIL DOMAIN-CONTAINING PROTEIN 58"/>
    <property type="match status" value="1"/>
</dbReference>
<dbReference type="FunCoup" id="A0A1D2VQG7">
    <property type="interactions" value="6"/>
</dbReference>
<accession>A0A1D2VQG7</accession>
<gene>
    <name evidence="2" type="ORF">ASCRUDRAFT_21315</name>
</gene>
<dbReference type="GO" id="GO:0005758">
    <property type="term" value="C:mitochondrial intermembrane space"/>
    <property type="evidence" value="ECO:0007669"/>
    <property type="project" value="InterPro"/>
</dbReference>
<organism evidence="2 3">
    <name type="scientific">Ascoidea rubescens DSM 1968</name>
    <dbReference type="NCBI Taxonomy" id="1344418"/>
    <lineage>
        <taxon>Eukaryota</taxon>
        <taxon>Fungi</taxon>
        <taxon>Dikarya</taxon>
        <taxon>Ascomycota</taxon>
        <taxon>Saccharomycotina</taxon>
        <taxon>Saccharomycetes</taxon>
        <taxon>Ascoideaceae</taxon>
        <taxon>Ascoidea</taxon>
    </lineage>
</organism>
<sequence>LNRETCLSAKGVRTFLKLSRLGSDDILRQRLNSVIDKSRNIEGGKEAICEGFVRDIIYPAWKSRERAIEYCSEEVKTMGREIEEEEKKTGGKRGDEEHEYNLRIDPYAERDGIRMDKKKYETIDNLSNWLNNETLIEGIVRDRSLEILGDTCF</sequence>
<dbReference type="STRING" id="1344418.A0A1D2VQG7"/>
<evidence type="ECO:0000313" key="3">
    <source>
        <dbReference type="Proteomes" id="UP000095038"/>
    </source>
</evidence>
<dbReference type="Pfam" id="PF09774">
    <property type="entry name" value="MIX23"/>
    <property type="match status" value="1"/>
</dbReference>
<dbReference type="InParanoid" id="A0A1D2VQG7"/>